<evidence type="ECO:0000313" key="1">
    <source>
        <dbReference type="EMBL" id="ANF52972.1"/>
    </source>
</evidence>
<dbReference type="STRING" id="1685010.A0O34_21670"/>
<dbReference type="KEGG" id="chh:A0O34_21670"/>
<protein>
    <submittedName>
        <fullName evidence="1">Uncharacterized protein</fullName>
    </submittedName>
</protein>
<dbReference type="AlphaFoldDB" id="A0A172Y1I8"/>
<proteinExistence type="predicted"/>
<dbReference type="Proteomes" id="UP000077824">
    <property type="component" value="Chromosome"/>
</dbReference>
<gene>
    <name evidence="1" type="ORF">A0O34_21670</name>
</gene>
<dbReference type="EMBL" id="CP015199">
    <property type="protein sequence ID" value="ANF52972.1"/>
    <property type="molecule type" value="Genomic_DNA"/>
</dbReference>
<organism evidence="1 2">
    <name type="scientific">Chryseobacterium glaciei</name>
    <dbReference type="NCBI Taxonomy" id="1685010"/>
    <lineage>
        <taxon>Bacteria</taxon>
        <taxon>Pseudomonadati</taxon>
        <taxon>Bacteroidota</taxon>
        <taxon>Flavobacteriia</taxon>
        <taxon>Flavobacteriales</taxon>
        <taxon>Weeksellaceae</taxon>
        <taxon>Chryseobacterium group</taxon>
        <taxon>Chryseobacterium</taxon>
    </lineage>
</organism>
<sequence>MNLPFGETFVEQQIQNKYENSYKFNAKELHSETGVLLLPSKVVDIEVQFSICLKVLFYEQ</sequence>
<accession>A0A172Y1I8</accession>
<evidence type="ECO:0000313" key="2">
    <source>
        <dbReference type="Proteomes" id="UP000077824"/>
    </source>
</evidence>
<name>A0A172Y1I8_9FLAO</name>
<reference evidence="1 2" key="1">
    <citation type="submission" date="2016-04" db="EMBL/GenBank/DDBJ databases">
        <title>Complete Genome Sequence of Chryseobacterium sp. IHBB 10212.</title>
        <authorList>
            <person name="Pal M."/>
            <person name="Swarnkar M.K."/>
            <person name="Kaushal K."/>
            <person name="Chhibber S."/>
            <person name="Singh A.K."/>
            <person name="Gulati A."/>
        </authorList>
    </citation>
    <scope>NUCLEOTIDE SEQUENCE [LARGE SCALE GENOMIC DNA]</scope>
    <source>
        <strain evidence="1 2">IHBB 10212</strain>
    </source>
</reference>
<keyword evidence="2" id="KW-1185">Reference proteome</keyword>